<dbReference type="AlphaFoldDB" id="A0AAN7USW0"/>
<keyword evidence="5" id="KW-0067">ATP-binding</keyword>
<evidence type="ECO:0000256" key="3">
    <source>
        <dbReference type="ARBA" id="ARBA00022694"/>
    </source>
</evidence>
<proteinExistence type="inferred from homology"/>
<evidence type="ECO:0000313" key="8">
    <source>
        <dbReference type="EMBL" id="KAK5635008.1"/>
    </source>
</evidence>
<dbReference type="EC" id="6.3.4.19" evidence="1"/>
<dbReference type="InterPro" id="IPR012094">
    <property type="entry name" value="tRNA_Ile_lys_synt"/>
</dbReference>
<sequence>MRFKARALHGLLKIYVYWARFYVYLLSNDVLIRNTRGAKKKKKISNRTAPAAILELTARLNLIRSNYLQQHTKLRICRYGLVPLGQWKPASEDGMGTLSRVLHRGAHPISVGEFADALRAISPPRFPNLGGNIGRDVGIAVSGGVDSMALAYLCSRLRSHDLYFRLADNPVTNFRAIVLDHRIREGSSEEAESVARAVRKIGISCDTFSISWLKAGVLGDKAHPKDLPNLESVARKLRYQKLGHMCAFRRCASLLLGHHEDDQYETVLMRLLQGYGVRGLRGMKAAQDIPECERMHGAYHSGYVDDQRRLNPRYNPSIVRTDYERLRHELMDGIDRQMNEQELRESVLDGIEYGEFEEYYQSKRAVSLDLSGIDVEDGGVMVYRPLLGFSKDRLIATCEANNIPWWEDSTNKDQTLTMRNAVRHMYKNYALPVALQKPSILALSRRCDQEARALEAEADRLLAQTMILDIVPHVGTASVQFPDYGMSRFPRDKSRPLRRRARLLRQREVAGLVIRRIVEIVTPEEHRIPLANLQNVISWLFPALSDSPEGQNTAEKSKDFVIAGVHFAAIDPASSSSPTQGIPSQSANKPVAWYLSRAPYPSRQPVPHHRFRYWSAPFRSVPDFNPANAKWSRWLPWALWDGRFWIRMRHRLPYRVIVQPFALLHAKAFRKSLTPKDRNRLKAYLKRYAPGKTRFTLPALYLEEDLDLEDMKPRQYYPESPAGMLRHAGDIAALEADPTISDHPKVIDVSKMRLIALPSLNIQIPNLDKWLEYEIRYRRVDPATLEATNRLKYTPFVSARSLRSGSAAAAAAYRELRQVWRRPVRILNRRVMKGKEKKRREKKEVG</sequence>
<dbReference type="GO" id="GO:0032267">
    <property type="term" value="F:tRNA(Ile)-lysidine synthase activity"/>
    <property type="evidence" value="ECO:0007669"/>
    <property type="project" value="UniProtKB-EC"/>
</dbReference>
<organism evidence="8 9">
    <name type="scientific">Xylaria bambusicola</name>
    <dbReference type="NCBI Taxonomy" id="326684"/>
    <lineage>
        <taxon>Eukaryota</taxon>
        <taxon>Fungi</taxon>
        <taxon>Dikarya</taxon>
        <taxon>Ascomycota</taxon>
        <taxon>Pezizomycotina</taxon>
        <taxon>Sordariomycetes</taxon>
        <taxon>Xylariomycetidae</taxon>
        <taxon>Xylariales</taxon>
        <taxon>Xylariaceae</taxon>
        <taxon>Xylaria</taxon>
    </lineage>
</organism>
<dbReference type="Proteomes" id="UP001305414">
    <property type="component" value="Unassembled WGS sequence"/>
</dbReference>
<dbReference type="NCBIfam" id="TIGR02432">
    <property type="entry name" value="lysidine_TilS_N"/>
    <property type="match status" value="1"/>
</dbReference>
<comment type="catalytic activity">
    <reaction evidence="6">
        <text>cytidine(34) in tRNA(Ile2) + L-lysine + ATP = lysidine(34) in tRNA(Ile2) + AMP + diphosphate + H(+)</text>
        <dbReference type="Rhea" id="RHEA:43744"/>
        <dbReference type="Rhea" id="RHEA-COMP:10625"/>
        <dbReference type="Rhea" id="RHEA-COMP:10670"/>
        <dbReference type="ChEBI" id="CHEBI:15378"/>
        <dbReference type="ChEBI" id="CHEBI:30616"/>
        <dbReference type="ChEBI" id="CHEBI:32551"/>
        <dbReference type="ChEBI" id="CHEBI:33019"/>
        <dbReference type="ChEBI" id="CHEBI:82748"/>
        <dbReference type="ChEBI" id="CHEBI:83665"/>
        <dbReference type="ChEBI" id="CHEBI:456215"/>
        <dbReference type="EC" id="6.3.4.19"/>
    </reaction>
</comment>
<keyword evidence="9" id="KW-1185">Reference proteome</keyword>
<dbReference type="CDD" id="cd01992">
    <property type="entry name" value="TilS_N"/>
    <property type="match status" value="1"/>
</dbReference>
<evidence type="ECO:0000256" key="6">
    <source>
        <dbReference type="ARBA" id="ARBA00048539"/>
    </source>
</evidence>
<feature type="domain" description="tRNA(Ile)-lysidine/2-thiocytidine synthase N-terminal" evidence="7">
    <location>
        <begin position="137"/>
        <end position="289"/>
    </location>
</feature>
<gene>
    <name evidence="8" type="ORF">RRF57_010720</name>
</gene>
<dbReference type="Gene3D" id="3.40.50.620">
    <property type="entry name" value="HUPs"/>
    <property type="match status" value="1"/>
</dbReference>
<accession>A0AAN7USW0</accession>
<protein>
    <recommendedName>
        <fullName evidence="1">tRNA(Ile)-lysidine synthetase</fullName>
        <ecNumber evidence="1">6.3.4.19</ecNumber>
    </recommendedName>
</protein>
<dbReference type="InterPro" id="IPR014729">
    <property type="entry name" value="Rossmann-like_a/b/a_fold"/>
</dbReference>
<dbReference type="Pfam" id="PF01171">
    <property type="entry name" value="ATP_bind_3"/>
    <property type="match status" value="2"/>
</dbReference>
<evidence type="ECO:0000256" key="4">
    <source>
        <dbReference type="ARBA" id="ARBA00022741"/>
    </source>
</evidence>
<dbReference type="GO" id="GO:0005524">
    <property type="term" value="F:ATP binding"/>
    <property type="evidence" value="ECO:0007669"/>
    <property type="project" value="UniProtKB-KW"/>
</dbReference>
<dbReference type="InterPro" id="IPR011063">
    <property type="entry name" value="TilS/TtcA_N"/>
</dbReference>
<evidence type="ECO:0000313" key="9">
    <source>
        <dbReference type="Proteomes" id="UP001305414"/>
    </source>
</evidence>
<dbReference type="EMBL" id="JAWHQM010000047">
    <property type="protein sequence ID" value="KAK5635008.1"/>
    <property type="molecule type" value="Genomic_DNA"/>
</dbReference>
<keyword evidence="3" id="KW-0819">tRNA processing</keyword>
<dbReference type="GO" id="GO:0008033">
    <property type="term" value="P:tRNA processing"/>
    <property type="evidence" value="ECO:0007669"/>
    <property type="project" value="UniProtKB-KW"/>
</dbReference>
<dbReference type="PANTHER" id="PTHR43033">
    <property type="entry name" value="TRNA(ILE)-LYSIDINE SYNTHASE-RELATED"/>
    <property type="match status" value="1"/>
</dbReference>
<evidence type="ECO:0000259" key="7">
    <source>
        <dbReference type="Pfam" id="PF01171"/>
    </source>
</evidence>
<evidence type="ECO:0000256" key="5">
    <source>
        <dbReference type="ARBA" id="ARBA00022840"/>
    </source>
</evidence>
<name>A0AAN7USW0_9PEZI</name>
<evidence type="ECO:0000256" key="1">
    <source>
        <dbReference type="ARBA" id="ARBA00013267"/>
    </source>
</evidence>
<evidence type="ECO:0000256" key="2">
    <source>
        <dbReference type="ARBA" id="ARBA00022598"/>
    </source>
</evidence>
<dbReference type="SUPFAM" id="SSF52402">
    <property type="entry name" value="Adenine nucleotide alpha hydrolases-like"/>
    <property type="match status" value="1"/>
</dbReference>
<dbReference type="InterPro" id="IPR012795">
    <property type="entry name" value="tRNA_Ile_lys_synt_N"/>
</dbReference>
<keyword evidence="2" id="KW-0436">Ligase</keyword>
<comment type="caution">
    <text evidence="8">The sequence shown here is derived from an EMBL/GenBank/DDBJ whole genome shotgun (WGS) entry which is preliminary data.</text>
</comment>
<dbReference type="HAMAP" id="MF_01161">
    <property type="entry name" value="tRNA_Ile_lys_synt"/>
    <property type="match status" value="1"/>
</dbReference>
<keyword evidence="4" id="KW-0547">Nucleotide-binding</keyword>
<feature type="domain" description="tRNA(Ile)-lysidine/2-thiocytidine synthase N-terminal" evidence="7">
    <location>
        <begin position="365"/>
        <end position="424"/>
    </location>
</feature>
<dbReference type="PANTHER" id="PTHR43033:SF1">
    <property type="entry name" value="TRNA(ILE)-LYSIDINE SYNTHASE-RELATED"/>
    <property type="match status" value="1"/>
</dbReference>
<reference evidence="8 9" key="1">
    <citation type="submission" date="2023-10" db="EMBL/GenBank/DDBJ databases">
        <title>Draft genome sequence of Xylaria bambusicola isolate GMP-LS, the root and basal stem rot pathogen of sugarcane in Indonesia.</title>
        <authorList>
            <person name="Selvaraj P."/>
            <person name="Muralishankar V."/>
            <person name="Muruganantham S."/>
            <person name="Sp S."/>
            <person name="Haryani S."/>
            <person name="Lau K.J.X."/>
            <person name="Naqvi N.I."/>
        </authorList>
    </citation>
    <scope>NUCLEOTIDE SEQUENCE [LARGE SCALE GENOMIC DNA]</scope>
    <source>
        <strain evidence="8">GMP-LS</strain>
    </source>
</reference>